<dbReference type="SUPFAM" id="SSF57701">
    <property type="entry name" value="Zn2/Cys6 DNA-binding domain"/>
    <property type="match status" value="1"/>
</dbReference>
<organism evidence="8 9">
    <name type="scientific">Cytospora mali</name>
    <name type="common">Apple Valsa canker fungus</name>
    <name type="synonym">Valsa mali</name>
    <dbReference type="NCBI Taxonomy" id="578113"/>
    <lineage>
        <taxon>Eukaryota</taxon>
        <taxon>Fungi</taxon>
        <taxon>Dikarya</taxon>
        <taxon>Ascomycota</taxon>
        <taxon>Pezizomycotina</taxon>
        <taxon>Sordariomycetes</taxon>
        <taxon>Sordariomycetidae</taxon>
        <taxon>Diaporthales</taxon>
        <taxon>Cytosporaceae</taxon>
        <taxon>Cytospora</taxon>
    </lineage>
</organism>
<dbReference type="EMBL" id="CM003104">
    <property type="protein sequence ID" value="KUI71286.1"/>
    <property type="molecule type" value="Genomic_DNA"/>
</dbReference>
<evidence type="ECO:0000256" key="1">
    <source>
        <dbReference type="ARBA" id="ARBA00004123"/>
    </source>
</evidence>
<dbReference type="CDD" id="cd00067">
    <property type="entry name" value="GAL4"/>
    <property type="match status" value="1"/>
</dbReference>
<dbReference type="PANTHER" id="PTHR47540">
    <property type="entry name" value="THIAMINE REPRESSIBLE GENES REGULATORY PROTEIN THI5"/>
    <property type="match status" value="1"/>
</dbReference>
<dbReference type="OrthoDB" id="4777024at2759"/>
<gene>
    <name evidence="8" type="ORF">VM1G_07087</name>
</gene>
<dbReference type="GO" id="GO:0005634">
    <property type="term" value="C:nucleus"/>
    <property type="evidence" value="ECO:0007669"/>
    <property type="project" value="UniProtKB-SubCell"/>
</dbReference>
<sequence length="390" mass="42753">MPASPSGSNSSASQTTQRLRLACDPCHRAKVRCSGGNPCQRCHDMSNPSECNYSYMAKLGKPKGSRNKKTLAASRPDLHRNPASEPGPSGQPMPLHEVNLRGLAARPHFEPNHIPGTYHPDMGHRLSYSSLIAKDMWSAVSDPQGFHNDPDISADEALTGDFGASWVDMELQRMLDAVPGEKSTPSPFTDVGLDAMPPSANDRSCSPTLVFQPVSKVSDQACDCFKQLTDQLHDLNITERQQTIISSETTLQKSHVVLVCIEGILTCQHCRLDSKILLLVMTVLQTVLNWICVGYKEHRSKAREIPAIYFGAWKVPDADGHHIQGLLTSRVLAGLQSIVDIIRLRMDEIALGASRTKGMYQYMDVESLRHALQRLVASLGEAAGLAKPLK</sequence>
<evidence type="ECO:0000259" key="7">
    <source>
        <dbReference type="PROSITE" id="PS50048"/>
    </source>
</evidence>
<dbReference type="AlphaFoldDB" id="A0A194W429"/>
<dbReference type="GO" id="GO:0008270">
    <property type="term" value="F:zinc ion binding"/>
    <property type="evidence" value="ECO:0007669"/>
    <property type="project" value="InterPro"/>
</dbReference>
<protein>
    <submittedName>
        <fullName evidence="8">Thiamine repressible genes regulatory protein thi5</fullName>
    </submittedName>
</protein>
<dbReference type="GO" id="GO:0043565">
    <property type="term" value="F:sequence-specific DNA binding"/>
    <property type="evidence" value="ECO:0007669"/>
    <property type="project" value="TreeGrafter"/>
</dbReference>
<reference evidence="8" key="1">
    <citation type="submission" date="2014-12" db="EMBL/GenBank/DDBJ databases">
        <title>Genome Sequence of Valsa Canker Pathogens Uncovers a Specific Adaption of Colonization on Woody Bark.</title>
        <authorList>
            <person name="Yin Z."/>
            <person name="Liu H."/>
            <person name="Gao X."/>
            <person name="Li Z."/>
            <person name="Song N."/>
            <person name="Ke X."/>
            <person name="Dai Q."/>
            <person name="Wu Y."/>
            <person name="Sun Y."/>
            <person name="Xu J.-R."/>
            <person name="Kang Z.K."/>
            <person name="Wang L."/>
            <person name="Huang L."/>
        </authorList>
    </citation>
    <scope>NUCLEOTIDE SEQUENCE [LARGE SCALE GENOMIC DNA]</scope>
    <source>
        <strain evidence="8">03-8</strain>
    </source>
</reference>
<dbReference type="PROSITE" id="PS50048">
    <property type="entry name" value="ZN2_CY6_FUNGAL_2"/>
    <property type="match status" value="1"/>
</dbReference>
<dbReference type="SMART" id="SM00066">
    <property type="entry name" value="GAL4"/>
    <property type="match status" value="1"/>
</dbReference>
<evidence type="ECO:0000313" key="9">
    <source>
        <dbReference type="Proteomes" id="UP000078559"/>
    </source>
</evidence>
<dbReference type="InterPro" id="IPR001138">
    <property type="entry name" value="Zn2Cys6_DnaBD"/>
</dbReference>
<evidence type="ECO:0000256" key="2">
    <source>
        <dbReference type="ARBA" id="ARBA00023015"/>
    </source>
</evidence>
<evidence type="ECO:0000256" key="4">
    <source>
        <dbReference type="ARBA" id="ARBA00023163"/>
    </source>
</evidence>
<keyword evidence="5" id="KW-0539">Nucleus</keyword>
<evidence type="ECO:0000313" key="8">
    <source>
        <dbReference type="EMBL" id="KUI71286.1"/>
    </source>
</evidence>
<dbReference type="Gene3D" id="4.10.240.10">
    <property type="entry name" value="Zn(2)-C6 fungal-type DNA-binding domain"/>
    <property type="match status" value="1"/>
</dbReference>
<keyword evidence="4" id="KW-0804">Transcription</keyword>
<dbReference type="PROSITE" id="PS00463">
    <property type="entry name" value="ZN2_CY6_FUNGAL_1"/>
    <property type="match status" value="1"/>
</dbReference>
<feature type="domain" description="Zn(2)-C6 fungal-type" evidence="7">
    <location>
        <begin position="22"/>
        <end position="53"/>
    </location>
</feature>
<evidence type="ECO:0000256" key="5">
    <source>
        <dbReference type="ARBA" id="ARBA00023242"/>
    </source>
</evidence>
<accession>A0A194W429</accession>
<feature type="region of interest" description="Disordered" evidence="6">
    <location>
        <begin position="62"/>
        <end position="93"/>
    </location>
</feature>
<dbReference type="GO" id="GO:0045944">
    <property type="term" value="P:positive regulation of transcription by RNA polymerase II"/>
    <property type="evidence" value="ECO:0007669"/>
    <property type="project" value="TreeGrafter"/>
</dbReference>
<dbReference type="InterPro" id="IPR051711">
    <property type="entry name" value="Stress_Response_Reg"/>
</dbReference>
<keyword evidence="2" id="KW-0805">Transcription regulation</keyword>
<comment type="subcellular location">
    <subcellularLocation>
        <location evidence="1">Nucleus</location>
    </subcellularLocation>
</comment>
<dbReference type="Proteomes" id="UP000078559">
    <property type="component" value="Chromosome 7"/>
</dbReference>
<dbReference type="GO" id="GO:0000981">
    <property type="term" value="F:DNA-binding transcription factor activity, RNA polymerase II-specific"/>
    <property type="evidence" value="ECO:0007669"/>
    <property type="project" value="InterPro"/>
</dbReference>
<dbReference type="InterPro" id="IPR036864">
    <property type="entry name" value="Zn2-C6_fun-type_DNA-bd_sf"/>
</dbReference>
<name>A0A194W429_CYTMA</name>
<evidence type="ECO:0000256" key="3">
    <source>
        <dbReference type="ARBA" id="ARBA00023125"/>
    </source>
</evidence>
<proteinExistence type="predicted"/>
<dbReference type="Pfam" id="PF00172">
    <property type="entry name" value="Zn_clus"/>
    <property type="match status" value="1"/>
</dbReference>
<keyword evidence="9" id="KW-1185">Reference proteome</keyword>
<dbReference type="PANTHER" id="PTHR47540:SF2">
    <property type="entry name" value="ZN(II)2CYS6 TRANSCRIPTION FACTOR (EUROFUNG)"/>
    <property type="match status" value="1"/>
</dbReference>
<keyword evidence="3" id="KW-0238">DNA-binding</keyword>
<evidence type="ECO:0000256" key="6">
    <source>
        <dbReference type="SAM" id="MobiDB-lite"/>
    </source>
</evidence>